<dbReference type="AlphaFoldDB" id="A0A2U1PS72"/>
<dbReference type="Proteomes" id="UP000245207">
    <property type="component" value="Unassembled WGS sequence"/>
</dbReference>
<reference evidence="1 2" key="1">
    <citation type="journal article" date="2018" name="Mol. Plant">
        <title>The genome of Artemisia annua provides insight into the evolution of Asteraceae family and artemisinin biosynthesis.</title>
        <authorList>
            <person name="Shen Q."/>
            <person name="Zhang L."/>
            <person name="Liao Z."/>
            <person name="Wang S."/>
            <person name="Yan T."/>
            <person name="Shi P."/>
            <person name="Liu M."/>
            <person name="Fu X."/>
            <person name="Pan Q."/>
            <person name="Wang Y."/>
            <person name="Lv Z."/>
            <person name="Lu X."/>
            <person name="Zhang F."/>
            <person name="Jiang W."/>
            <person name="Ma Y."/>
            <person name="Chen M."/>
            <person name="Hao X."/>
            <person name="Li L."/>
            <person name="Tang Y."/>
            <person name="Lv G."/>
            <person name="Zhou Y."/>
            <person name="Sun X."/>
            <person name="Brodelius P.E."/>
            <person name="Rose J.K.C."/>
            <person name="Tang K."/>
        </authorList>
    </citation>
    <scope>NUCLEOTIDE SEQUENCE [LARGE SCALE GENOMIC DNA]</scope>
    <source>
        <strain evidence="2">cv. Huhao1</strain>
        <tissue evidence="1">Leaf</tissue>
    </source>
</reference>
<proteinExistence type="predicted"/>
<organism evidence="1 2">
    <name type="scientific">Artemisia annua</name>
    <name type="common">Sweet wormwood</name>
    <dbReference type="NCBI Taxonomy" id="35608"/>
    <lineage>
        <taxon>Eukaryota</taxon>
        <taxon>Viridiplantae</taxon>
        <taxon>Streptophyta</taxon>
        <taxon>Embryophyta</taxon>
        <taxon>Tracheophyta</taxon>
        <taxon>Spermatophyta</taxon>
        <taxon>Magnoliopsida</taxon>
        <taxon>eudicotyledons</taxon>
        <taxon>Gunneridae</taxon>
        <taxon>Pentapetalae</taxon>
        <taxon>asterids</taxon>
        <taxon>campanulids</taxon>
        <taxon>Asterales</taxon>
        <taxon>Asteraceae</taxon>
        <taxon>Asteroideae</taxon>
        <taxon>Anthemideae</taxon>
        <taxon>Artemisiinae</taxon>
        <taxon>Artemisia</taxon>
    </lineage>
</organism>
<name>A0A2U1PS72_ARTAN</name>
<sequence length="141" mass="16602">MNQTGGLFQEYCATKQFEEEQYLCRVTDVKLESLFPLQLLRSVYLEQSERQDIYKNNRVKKHILEGLQDREPKAENITKILAENTKEEDLKIEKPKQAIQYVAPLKRGYSSWISDQVVPLQTLFMKTILDQTTIRSKKKSF</sequence>
<accession>A0A2U1PS72</accession>
<evidence type="ECO:0000313" key="1">
    <source>
        <dbReference type="EMBL" id="PWA88618.1"/>
    </source>
</evidence>
<comment type="caution">
    <text evidence="1">The sequence shown here is derived from an EMBL/GenBank/DDBJ whole genome shotgun (WGS) entry which is preliminary data.</text>
</comment>
<dbReference type="EMBL" id="PKPP01000795">
    <property type="protein sequence ID" value="PWA88618.1"/>
    <property type="molecule type" value="Genomic_DNA"/>
</dbReference>
<protein>
    <submittedName>
        <fullName evidence="1">Uncharacterized protein</fullName>
    </submittedName>
</protein>
<keyword evidence="2" id="KW-1185">Reference proteome</keyword>
<gene>
    <name evidence="1" type="ORF">CTI12_AA118560</name>
</gene>
<evidence type="ECO:0000313" key="2">
    <source>
        <dbReference type="Proteomes" id="UP000245207"/>
    </source>
</evidence>